<keyword evidence="5" id="KW-0328">Glycosyltransferase</keyword>
<dbReference type="CDD" id="cd06577">
    <property type="entry name" value="PASTA_pknB"/>
    <property type="match status" value="1"/>
</dbReference>
<evidence type="ECO:0000256" key="2">
    <source>
        <dbReference type="ARBA" id="ARBA00007739"/>
    </source>
</evidence>
<evidence type="ECO:0000313" key="17">
    <source>
        <dbReference type="Proteomes" id="UP000659904"/>
    </source>
</evidence>
<dbReference type="Pfam" id="PF00905">
    <property type="entry name" value="Transpeptidase"/>
    <property type="match status" value="1"/>
</dbReference>
<dbReference type="Pfam" id="PF00912">
    <property type="entry name" value="Transgly"/>
    <property type="match status" value="1"/>
</dbReference>
<feature type="region of interest" description="Disordered" evidence="14">
    <location>
        <begin position="388"/>
        <end position="413"/>
    </location>
</feature>
<keyword evidence="8" id="KW-0133">Cell shape</keyword>
<dbReference type="GO" id="GO:0008955">
    <property type="term" value="F:peptidoglycan glycosyltransferase activity"/>
    <property type="evidence" value="ECO:0007669"/>
    <property type="project" value="UniProtKB-EC"/>
</dbReference>
<dbReference type="GO" id="GO:0008360">
    <property type="term" value="P:regulation of cell shape"/>
    <property type="evidence" value="ECO:0007669"/>
    <property type="project" value="UniProtKB-KW"/>
</dbReference>
<gene>
    <name evidence="16" type="ORF">Cci01nite_66110</name>
</gene>
<comment type="similarity">
    <text evidence="1">In the C-terminal section; belongs to the transpeptidase family.</text>
</comment>
<comment type="catalytic activity">
    <reaction evidence="13">
        <text>[GlcNAc-(1-&gt;4)-Mur2Ac(oyl-L-Ala-gamma-D-Glu-L-Lys-D-Ala-D-Ala)](n)-di-trans,octa-cis-undecaprenyl diphosphate + beta-D-GlcNAc-(1-&gt;4)-Mur2Ac(oyl-L-Ala-gamma-D-Glu-L-Lys-D-Ala-D-Ala)-di-trans,octa-cis-undecaprenyl diphosphate = [GlcNAc-(1-&gt;4)-Mur2Ac(oyl-L-Ala-gamma-D-Glu-L-Lys-D-Ala-D-Ala)](n+1)-di-trans,octa-cis-undecaprenyl diphosphate + di-trans,octa-cis-undecaprenyl diphosphate + H(+)</text>
        <dbReference type="Rhea" id="RHEA:23708"/>
        <dbReference type="Rhea" id="RHEA-COMP:9602"/>
        <dbReference type="Rhea" id="RHEA-COMP:9603"/>
        <dbReference type="ChEBI" id="CHEBI:15378"/>
        <dbReference type="ChEBI" id="CHEBI:58405"/>
        <dbReference type="ChEBI" id="CHEBI:60033"/>
        <dbReference type="ChEBI" id="CHEBI:78435"/>
        <dbReference type="EC" id="2.4.99.28"/>
    </reaction>
</comment>
<accession>A0A8J3P2L9</accession>
<dbReference type="InterPro" id="IPR001264">
    <property type="entry name" value="Glyco_trans_51"/>
</dbReference>
<dbReference type="Pfam" id="PF03793">
    <property type="entry name" value="PASTA"/>
    <property type="match status" value="1"/>
</dbReference>
<feature type="domain" description="PASTA" evidence="15">
    <location>
        <begin position="714"/>
        <end position="778"/>
    </location>
</feature>
<evidence type="ECO:0000256" key="4">
    <source>
        <dbReference type="ARBA" id="ARBA00022670"/>
    </source>
</evidence>
<dbReference type="GO" id="GO:0009002">
    <property type="term" value="F:serine-type D-Ala-D-Ala carboxypeptidase activity"/>
    <property type="evidence" value="ECO:0007669"/>
    <property type="project" value="UniProtKB-EC"/>
</dbReference>
<feature type="region of interest" description="Disordered" evidence="14">
    <location>
        <begin position="745"/>
        <end position="803"/>
    </location>
</feature>
<dbReference type="PROSITE" id="PS51178">
    <property type="entry name" value="PASTA"/>
    <property type="match status" value="1"/>
</dbReference>
<evidence type="ECO:0000256" key="11">
    <source>
        <dbReference type="ARBA" id="ARBA00023316"/>
    </source>
</evidence>
<evidence type="ECO:0000256" key="3">
    <source>
        <dbReference type="ARBA" id="ARBA00022645"/>
    </source>
</evidence>
<dbReference type="PANTHER" id="PTHR32282">
    <property type="entry name" value="BINDING PROTEIN TRANSPEPTIDASE, PUTATIVE-RELATED"/>
    <property type="match status" value="1"/>
</dbReference>
<dbReference type="GO" id="GO:0030288">
    <property type="term" value="C:outer membrane-bounded periplasmic space"/>
    <property type="evidence" value="ECO:0007669"/>
    <property type="project" value="TreeGrafter"/>
</dbReference>
<dbReference type="InterPro" id="IPR050396">
    <property type="entry name" value="Glycosyltr_51/Transpeptidase"/>
</dbReference>
<keyword evidence="6" id="KW-0808">Transferase</keyword>
<evidence type="ECO:0000256" key="5">
    <source>
        <dbReference type="ARBA" id="ARBA00022676"/>
    </source>
</evidence>
<evidence type="ECO:0000256" key="13">
    <source>
        <dbReference type="ARBA" id="ARBA00049902"/>
    </source>
</evidence>
<dbReference type="InterPro" id="IPR005543">
    <property type="entry name" value="PASTA_dom"/>
</dbReference>
<keyword evidence="7" id="KW-0378">Hydrolase</keyword>
<dbReference type="SMART" id="SM00740">
    <property type="entry name" value="PASTA"/>
    <property type="match status" value="1"/>
</dbReference>
<dbReference type="GO" id="GO:0071555">
    <property type="term" value="P:cell wall organization"/>
    <property type="evidence" value="ECO:0007669"/>
    <property type="project" value="UniProtKB-KW"/>
</dbReference>
<dbReference type="InterPro" id="IPR001460">
    <property type="entry name" value="PCN-bd_Tpept"/>
</dbReference>
<dbReference type="SUPFAM" id="SSF56601">
    <property type="entry name" value="beta-lactamase/transpeptidase-like"/>
    <property type="match status" value="1"/>
</dbReference>
<keyword evidence="17" id="KW-1185">Reference proteome</keyword>
<dbReference type="SUPFAM" id="SSF53955">
    <property type="entry name" value="Lysozyme-like"/>
    <property type="match status" value="1"/>
</dbReference>
<evidence type="ECO:0000256" key="6">
    <source>
        <dbReference type="ARBA" id="ARBA00022679"/>
    </source>
</evidence>
<dbReference type="GO" id="GO:0008658">
    <property type="term" value="F:penicillin binding"/>
    <property type="evidence" value="ECO:0007669"/>
    <property type="project" value="InterPro"/>
</dbReference>
<keyword evidence="9" id="KW-0573">Peptidoglycan synthesis</keyword>
<dbReference type="EMBL" id="BONH01000040">
    <property type="protein sequence ID" value="GIG01518.1"/>
    <property type="molecule type" value="Genomic_DNA"/>
</dbReference>
<evidence type="ECO:0000256" key="7">
    <source>
        <dbReference type="ARBA" id="ARBA00022801"/>
    </source>
</evidence>
<sequence length="803" mass="85789">MTLMRKRDHNILANAASLLICGLLAGVVVAAAAFPAVALSGLAAKAGGEAFGQLPDELVVKRSPQISYVYANDGKTLIATMYDENRRDLPLEEMPKIVQQAILAAEDQKFYEHNGVDVMGIARAFVANKQAGDVEQGASTLTMQFVRLSISYSADTAQEVVDATEDTSKRKVREMRYAMAIEQRMTKEQILEGYLNTAYFGNRAYGIYAASQVYFGKEPKTLTAAEAAFLAALVKFPGTYSVESGSGEKTAVDRRNYVLGEMVQTGALTEQQATLAKAEPLKIVGKITPNGCVQATKSTWGFFCDYFQRWWNDQEVFGATAYDRERSLKSGGFRIVTSLDPVAQDAADKNIRAQISVNNDKALMLAAVEPGSGKVRALAVNRNFKLDDKNKPKNKLNSDPAKKRRGLLGTYPNTTNPLMTGGDGFTGYQAGSAFKLFSLVAALEKGYPLDFTMATKKVFVTKFPISGPNANCGGYYCASGQGGGVHNMWTAFGSSVNTYFVPLAILAGVQNTVNVAKKMGITFHDEPGTNQDDLGYSNNASQWGAFTLGVSATTPLQLANAYATVVADGLYCEPTPVQSITDIKGNELSVAEKRCKQVMTADVARAAVDAGRCPGGDRSAYGECRGTTNQDSRGIVGKPITGKSGTTDNSASATLTLSTKQLTISGFLTNPDWAHDSHMEHGVVNPAVQKTLRDFMKGKPAIQFTKPSSKIAYGDQISIPNVECKTIDEARAILRGKGFDVEVAPEQTDSKCPKGTAAGTSPDGKTIRKGMVQIEVSNGKSAPNPGTGPGPGNGPGQPPPPRN</sequence>
<dbReference type="Gene3D" id="3.40.710.10">
    <property type="entry name" value="DD-peptidase/beta-lactamase superfamily"/>
    <property type="match status" value="1"/>
</dbReference>
<evidence type="ECO:0000256" key="12">
    <source>
        <dbReference type="ARBA" id="ARBA00034000"/>
    </source>
</evidence>
<comment type="similarity">
    <text evidence="2">In the N-terminal section; belongs to the glycosyltransferase 51 family.</text>
</comment>
<evidence type="ECO:0000313" key="16">
    <source>
        <dbReference type="EMBL" id="GIG01518.1"/>
    </source>
</evidence>
<evidence type="ECO:0000256" key="1">
    <source>
        <dbReference type="ARBA" id="ARBA00007090"/>
    </source>
</evidence>
<proteinExistence type="inferred from homology"/>
<dbReference type="GO" id="GO:0009252">
    <property type="term" value="P:peptidoglycan biosynthetic process"/>
    <property type="evidence" value="ECO:0007669"/>
    <property type="project" value="UniProtKB-KW"/>
</dbReference>
<dbReference type="Proteomes" id="UP000659904">
    <property type="component" value="Unassembled WGS sequence"/>
</dbReference>
<keyword evidence="4" id="KW-0645">Protease</keyword>
<comment type="catalytic activity">
    <reaction evidence="12">
        <text>Preferential cleavage: (Ac)2-L-Lys-D-Ala-|-D-Ala. Also transpeptidation of peptidyl-alanyl moieties that are N-acyl substituents of D-alanine.</text>
        <dbReference type="EC" id="3.4.16.4"/>
    </reaction>
</comment>
<evidence type="ECO:0000256" key="10">
    <source>
        <dbReference type="ARBA" id="ARBA00023268"/>
    </source>
</evidence>
<dbReference type="PANTHER" id="PTHR32282:SF33">
    <property type="entry name" value="PEPTIDOGLYCAN GLYCOSYLTRANSFERASE"/>
    <property type="match status" value="1"/>
</dbReference>
<protein>
    <submittedName>
        <fullName evidence="16">Penicillin-binding protein</fullName>
    </submittedName>
</protein>
<dbReference type="AlphaFoldDB" id="A0A8J3P2L9"/>
<comment type="caution">
    <text evidence="16">The sequence shown here is derived from an EMBL/GenBank/DDBJ whole genome shotgun (WGS) entry which is preliminary data.</text>
</comment>
<evidence type="ECO:0000256" key="9">
    <source>
        <dbReference type="ARBA" id="ARBA00022984"/>
    </source>
</evidence>
<dbReference type="FunFam" id="1.10.3810.10:FF:000001">
    <property type="entry name" value="Penicillin-binding protein 1A"/>
    <property type="match status" value="1"/>
</dbReference>
<dbReference type="InterPro" id="IPR036950">
    <property type="entry name" value="PBP_transglycosylase"/>
</dbReference>
<evidence type="ECO:0000259" key="15">
    <source>
        <dbReference type="PROSITE" id="PS51178"/>
    </source>
</evidence>
<dbReference type="GO" id="GO:0006508">
    <property type="term" value="P:proteolysis"/>
    <property type="evidence" value="ECO:0007669"/>
    <property type="project" value="UniProtKB-KW"/>
</dbReference>
<organism evidence="16 17">
    <name type="scientific">Catellatospora citrea</name>
    <dbReference type="NCBI Taxonomy" id="53366"/>
    <lineage>
        <taxon>Bacteria</taxon>
        <taxon>Bacillati</taxon>
        <taxon>Actinomycetota</taxon>
        <taxon>Actinomycetes</taxon>
        <taxon>Micromonosporales</taxon>
        <taxon>Micromonosporaceae</taxon>
        <taxon>Catellatospora</taxon>
    </lineage>
</organism>
<evidence type="ECO:0000256" key="8">
    <source>
        <dbReference type="ARBA" id="ARBA00022960"/>
    </source>
</evidence>
<name>A0A8J3P2L9_9ACTN</name>
<dbReference type="Gene3D" id="1.10.3810.10">
    <property type="entry name" value="Biosynthetic peptidoglycan transglycosylase-like"/>
    <property type="match status" value="1"/>
</dbReference>
<reference evidence="16 17" key="1">
    <citation type="submission" date="2021-01" db="EMBL/GenBank/DDBJ databases">
        <title>Whole genome shotgun sequence of Catellatospora citrea NBRC 14495.</title>
        <authorList>
            <person name="Komaki H."/>
            <person name="Tamura T."/>
        </authorList>
    </citation>
    <scope>NUCLEOTIDE SEQUENCE [LARGE SCALE GENOMIC DNA]</scope>
    <source>
        <strain evidence="16 17">NBRC 14495</strain>
    </source>
</reference>
<evidence type="ECO:0000256" key="14">
    <source>
        <dbReference type="SAM" id="MobiDB-lite"/>
    </source>
</evidence>
<dbReference type="InterPro" id="IPR012338">
    <property type="entry name" value="Beta-lactam/transpept-like"/>
</dbReference>
<keyword evidence="3" id="KW-0121">Carboxypeptidase</keyword>
<dbReference type="InterPro" id="IPR023346">
    <property type="entry name" value="Lysozyme-like_dom_sf"/>
</dbReference>
<dbReference type="Gene3D" id="3.30.10.20">
    <property type="match status" value="1"/>
</dbReference>
<keyword evidence="10" id="KW-0511">Multifunctional enzyme</keyword>
<keyword evidence="11" id="KW-0961">Cell wall biogenesis/degradation</keyword>